<comment type="caution">
    <text evidence="1">The sequence shown here is derived from an EMBL/GenBank/DDBJ whole genome shotgun (WGS) entry which is preliminary data.</text>
</comment>
<protein>
    <submittedName>
        <fullName evidence="1">Uncharacterized protein</fullName>
    </submittedName>
</protein>
<accession>A0ACB7YD70</accession>
<gene>
    <name evidence="1" type="ORF">Vadar_006735</name>
</gene>
<evidence type="ECO:0000313" key="1">
    <source>
        <dbReference type="EMBL" id="KAH7851054.1"/>
    </source>
</evidence>
<proteinExistence type="predicted"/>
<name>A0ACB7YD70_9ERIC</name>
<evidence type="ECO:0000313" key="2">
    <source>
        <dbReference type="Proteomes" id="UP000828048"/>
    </source>
</evidence>
<dbReference type="EMBL" id="CM037158">
    <property type="protein sequence ID" value="KAH7851054.1"/>
    <property type="molecule type" value="Genomic_DNA"/>
</dbReference>
<organism evidence="1 2">
    <name type="scientific">Vaccinium darrowii</name>
    <dbReference type="NCBI Taxonomy" id="229202"/>
    <lineage>
        <taxon>Eukaryota</taxon>
        <taxon>Viridiplantae</taxon>
        <taxon>Streptophyta</taxon>
        <taxon>Embryophyta</taxon>
        <taxon>Tracheophyta</taxon>
        <taxon>Spermatophyta</taxon>
        <taxon>Magnoliopsida</taxon>
        <taxon>eudicotyledons</taxon>
        <taxon>Gunneridae</taxon>
        <taxon>Pentapetalae</taxon>
        <taxon>asterids</taxon>
        <taxon>Ericales</taxon>
        <taxon>Ericaceae</taxon>
        <taxon>Vaccinioideae</taxon>
        <taxon>Vaccinieae</taxon>
        <taxon>Vaccinium</taxon>
    </lineage>
</organism>
<dbReference type="Proteomes" id="UP000828048">
    <property type="component" value="Chromosome 8"/>
</dbReference>
<keyword evidence="2" id="KW-1185">Reference proteome</keyword>
<sequence>MPIQRLIVLNPITRSVILIEGALTSGQSIKDGALPASKASIEAMPVVKVTELGFECAICLGECGVGEEVKEMPCKHSYHSGCIEKWLGIHGSCPVCRFKMPVEEEGQGNKKGGEEVEEEEDGIWIGLAVVGQIRMTAVELGSRTDSNDGQ</sequence>
<reference evidence="1 2" key="1">
    <citation type="journal article" date="2021" name="Hortic Res">
        <title>High-quality reference genome and annotation aids understanding of berry development for evergreen blueberry (Vaccinium darrowii).</title>
        <authorList>
            <person name="Yu J."/>
            <person name="Hulse-Kemp A.M."/>
            <person name="Babiker E."/>
            <person name="Staton M."/>
        </authorList>
    </citation>
    <scope>NUCLEOTIDE SEQUENCE [LARGE SCALE GENOMIC DNA]</scope>
    <source>
        <strain evidence="2">cv. NJ 8807/NJ 8810</strain>
        <tissue evidence="1">Young leaf</tissue>
    </source>
</reference>